<dbReference type="InterPro" id="IPR021027">
    <property type="entry name" value="Transposase_put_HTH"/>
</dbReference>
<protein>
    <recommendedName>
        <fullName evidence="1">Transposase putative helix-turn-helix domain-containing protein</fullName>
    </recommendedName>
</protein>
<evidence type="ECO:0000313" key="3">
    <source>
        <dbReference type="Proteomes" id="UP000195859"/>
    </source>
</evidence>
<evidence type="ECO:0000259" key="1">
    <source>
        <dbReference type="Pfam" id="PF12323"/>
    </source>
</evidence>
<dbReference type="EMBL" id="NFLZ01000012">
    <property type="protein sequence ID" value="OUQ76086.1"/>
    <property type="molecule type" value="Genomic_DNA"/>
</dbReference>
<name>A0A1Y4W3G0_9LACO</name>
<dbReference type="Pfam" id="PF12323">
    <property type="entry name" value="HTH_OrfB_IS605"/>
    <property type="match status" value="1"/>
</dbReference>
<organism evidence="2 3">
    <name type="scientific">Lactobacillus gallinarum</name>
    <dbReference type="NCBI Taxonomy" id="52242"/>
    <lineage>
        <taxon>Bacteria</taxon>
        <taxon>Bacillati</taxon>
        <taxon>Bacillota</taxon>
        <taxon>Bacilli</taxon>
        <taxon>Lactobacillales</taxon>
        <taxon>Lactobacillaceae</taxon>
        <taxon>Lactobacillus</taxon>
    </lineage>
</organism>
<gene>
    <name evidence="2" type="ORF">B5E44_05950</name>
</gene>
<feature type="non-terminal residue" evidence="2">
    <location>
        <position position="60"/>
    </location>
</feature>
<dbReference type="Proteomes" id="UP000195859">
    <property type="component" value="Unassembled WGS sequence"/>
</dbReference>
<evidence type="ECO:0000313" key="2">
    <source>
        <dbReference type="EMBL" id="OUQ76086.1"/>
    </source>
</evidence>
<feature type="domain" description="Transposase putative helix-turn-helix" evidence="1">
    <location>
        <begin position="12"/>
        <end position="51"/>
    </location>
</feature>
<reference evidence="3" key="1">
    <citation type="submission" date="2017-04" db="EMBL/GenBank/DDBJ databases">
        <title>Function of individual gut microbiota members based on whole genome sequencing of pure cultures obtained from chicken caecum.</title>
        <authorList>
            <person name="Medvecky M."/>
            <person name="Cejkova D."/>
            <person name="Polansky O."/>
            <person name="Karasova D."/>
            <person name="Kubasova T."/>
            <person name="Cizek A."/>
            <person name="Rychlik I."/>
        </authorList>
    </citation>
    <scope>NUCLEOTIDE SEQUENCE [LARGE SCALE GENOMIC DNA]</scope>
    <source>
        <strain evidence="3">An101</strain>
    </source>
</reference>
<accession>A0A1Y4W3G0</accession>
<sequence>MKRMSSLAYHFGVKLCFYPSSKQNKIIKLNYDAQRFVYNSYVGRNRSNYHAKHYLAVRQY</sequence>
<dbReference type="RefSeq" id="WP_162607123.1">
    <property type="nucleotide sequence ID" value="NZ_NFLZ01000012.1"/>
</dbReference>
<proteinExistence type="predicted"/>
<dbReference type="AlphaFoldDB" id="A0A1Y4W3G0"/>
<comment type="caution">
    <text evidence="2">The sequence shown here is derived from an EMBL/GenBank/DDBJ whole genome shotgun (WGS) entry which is preliminary data.</text>
</comment>